<dbReference type="EMBL" id="AP011793">
    <property type="protein sequence ID" value="BAL58085.1"/>
    <property type="molecule type" value="Genomic_DNA"/>
</dbReference>
<reference evidence="1" key="1">
    <citation type="journal article" date="2005" name="Environ. Microbiol.">
        <title>Genetic and functional properties of uncultivated thermophilic crenarchaeotes from a subsurface gold mine as revealed by analysis of genome fragments.</title>
        <authorList>
            <person name="Nunoura T."/>
            <person name="Hirayama H."/>
            <person name="Takami H."/>
            <person name="Oida H."/>
            <person name="Nishi S."/>
            <person name="Shimamura S."/>
            <person name="Suzuki Y."/>
            <person name="Inagaki F."/>
            <person name="Takai K."/>
            <person name="Nealson K.H."/>
            <person name="Horikoshi K."/>
        </authorList>
    </citation>
    <scope>NUCLEOTIDE SEQUENCE</scope>
</reference>
<organism evidence="1">
    <name type="scientific">uncultured prokaryote</name>
    <dbReference type="NCBI Taxonomy" id="198431"/>
    <lineage>
        <taxon>unclassified sequences</taxon>
        <taxon>environmental samples</taxon>
    </lineage>
</organism>
<reference evidence="1" key="2">
    <citation type="journal article" date="2012" name="PLoS ONE">
        <title>A Deeply Branching Thermophilic Bacterium with an Ancient Acetyl-CoA Pathway Dominates a Subsurface Ecosystem.</title>
        <authorList>
            <person name="Takami H."/>
            <person name="Noguchi H."/>
            <person name="Takaki Y."/>
            <person name="Uchiyama I."/>
            <person name="Toyoda A."/>
            <person name="Nishi S."/>
            <person name="Chee G.-J."/>
            <person name="Arai W."/>
            <person name="Nunoura T."/>
            <person name="Itoh T."/>
            <person name="Hattori M."/>
            <person name="Takai K."/>
        </authorList>
    </citation>
    <scope>NUCLEOTIDE SEQUENCE</scope>
</reference>
<sequence>MRRANLFTMLSSYKPGSAATPFENYCTSALAYLLMRGHRLLRALFADAAGAGAEPLADVEVQPRLGDAGIADLLLTYEGGQRVVVEVQVEANQSTAHLAEFEAVGRGWYVEPAFILLGLGLEPPPPPWRPLTWWQVVDALEDDPDPLAQEFVEFLLQDLLGQGPVPLEQALSTNRLYALGAAAIRRRFGPKARCVNSASPPTQGRFRYLGTTFSLGDGEPTFFIGIVNEAVPLSEHYHLMLASKERPLECPAPKPRATGNWNWPYWTGLGRVVRPLTAEAYDELLRRIPV</sequence>
<proteinExistence type="predicted"/>
<gene>
    <name evidence="1" type="ORF">HGMM_F54D01C12</name>
</gene>
<dbReference type="AlphaFoldDB" id="H5SPJ9"/>
<protein>
    <submittedName>
        <fullName evidence="1">Uncharacterized protein</fullName>
    </submittedName>
</protein>
<evidence type="ECO:0000313" key="1">
    <source>
        <dbReference type="EMBL" id="BAL58085.1"/>
    </source>
</evidence>
<name>H5SPJ9_9ZZZZ</name>
<accession>H5SPJ9</accession>